<evidence type="ECO:0000256" key="7">
    <source>
        <dbReference type="ARBA" id="ARBA00023242"/>
    </source>
</evidence>
<keyword evidence="6 8" id="KW-0804">Transcription</keyword>
<keyword evidence="7 8" id="KW-0539">Nucleus</keyword>
<dbReference type="Proteomes" id="UP000724874">
    <property type="component" value="Unassembled WGS sequence"/>
</dbReference>
<proteinExistence type="inferred from homology"/>
<evidence type="ECO:0000256" key="1">
    <source>
        <dbReference type="ARBA" id="ARBA00004123"/>
    </source>
</evidence>
<comment type="function">
    <text evidence="8">Component of the Mediator complex, a coactivator involved in the regulated transcription of nearly all RNA polymerase II-dependent genes. Mediator functions as a bridge to convey information from gene-specific regulatory proteins to the basal RNA polymerase II transcription machinery.</text>
</comment>
<dbReference type="GO" id="GO:0003712">
    <property type="term" value="F:transcription coregulator activity"/>
    <property type="evidence" value="ECO:0007669"/>
    <property type="project" value="InterPro"/>
</dbReference>
<evidence type="ECO:0000313" key="10">
    <source>
        <dbReference type="Proteomes" id="UP000724874"/>
    </source>
</evidence>
<keyword evidence="5 8" id="KW-0010">Activator</keyword>
<dbReference type="InterPro" id="IPR009244">
    <property type="entry name" value="Mediatior_Med7"/>
</dbReference>
<evidence type="ECO:0000313" key="9">
    <source>
        <dbReference type="EMBL" id="KAF8913051.1"/>
    </source>
</evidence>
<protein>
    <recommendedName>
        <fullName evidence="3 8">Mediator of RNA polymerase II transcription subunit 7</fullName>
    </recommendedName>
</protein>
<sequence length="124" mass="13893">MGSLLSPPPTSPEVPPEWQRHVEWINVLSQNLMAAANDLRPVQARGNLETMMRRQLELRREETSNLHEKCDALSTRLGELRTSVQKMLTGSQLLQDASRTTTTLGQNAVSEVGQSDVLKWAEEV</sequence>
<dbReference type="EMBL" id="JADNYJ010000002">
    <property type="protein sequence ID" value="KAF8913051.1"/>
    <property type="molecule type" value="Genomic_DNA"/>
</dbReference>
<evidence type="ECO:0000256" key="5">
    <source>
        <dbReference type="ARBA" id="ARBA00023159"/>
    </source>
</evidence>
<keyword evidence="10" id="KW-1185">Reference proteome</keyword>
<evidence type="ECO:0000256" key="4">
    <source>
        <dbReference type="ARBA" id="ARBA00023015"/>
    </source>
</evidence>
<name>A0A9P5NYP3_GYMJU</name>
<accession>A0A9P5NYP3</accession>
<gene>
    <name evidence="9" type="ORF">CPB84DRAFT_1760234</name>
</gene>
<dbReference type="OrthoDB" id="10253553at2759"/>
<dbReference type="Pfam" id="PF05983">
    <property type="entry name" value="Med7"/>
    <property type="match status" value="1"/>
</dbReference>
<organism evidence="9 10">
    <name type="scientific">Gymnopilus junonius</name>
    <name type="common">Spectacular rustgill mushroom</name>
    <name type="synonym">Gymnopilus spectabilis subsp. junonius</name>
    <dbReference type="NCBI Taxonomy" id="109634"/>
    <lineage>
        <taxon>Eukaryota</taxon>
        <taxon>Fungi</taxon>
        <taxon>Dikarya</taxon>
        <taxon>Basidiomycota</taxon>
        <taxon>Agaricomycotina</taxon>
        <taxon>Agaricomycetes</taxon>
        <taxon>Agaricomycetidae</taxon>
        <taxon>Agaricales</taxon>
        <taxon>Agaricineae</taxon>
        <taxon>Hymenogastraceae</taxon>
        <taxon>Gymnopilus</taxon>
    </lineage>
</organism>
<reference evidence="9" key="1">
    <citation type="submission" date="2020-11" db="EMBL/GenBank/DDBJ databases">
        <authorList>
            <consortium name="DOE Joint Genome Institute"/>
            <person name="Ahrendt S."/>
            <person name="Riley R."/>
            <person name="Andreopoulos W."/>
            <person name="LaButti K."/>
            <person name="Pangilinan J."/>
            <person name="Ruiz-duenas F.J."/>
            <person name="Barrasa J.M."/>
            <person name="Sanchez-Garcia M."/>
            <person name="Camarero S."/>
            <person name="Miyauchi S."/>
            <person name="Serrano A."/>
            <person name="Linde D."/>
            <person name="Babiker R."/>
            <person name="Drula E."/>
            <person name="Ayuso-Fernandez I."/>
            <person name="Pacheco R."/>
            <person name="Padilla G."/>
            <person name="Ferreira P."/>
            <person name="Barriuso J."/>
            <person name="Kellner H."/>
            <person name="Castanera R."/>
            <person name="Alfaro M."/>
            <person name="Ramirez L."/>
            <person name="Pisabarro A.G."/>
            <person name="Kuo A."/>
            <person name="Tritt A."/>
            <person name="Lipzen A."/>
            <person name="He G."/>
            <person name="Yan M."/>
            <person name="Ng V."/>
            <person name="Cullen D."/>
            <person name="Martin F."/>
            <person name="Rosso M.-N."/>
            <person name="Henrissat B."/>
            <person name="Hibbett D."/>
            <person name="Martinez A.T."/>
            <person name="Grigoriev I.V."/>
        </authorList>
    </citation>
    <scope>NUCLEOTIDE SEQUENCE</scope>
    <source>
        <strain evidence="9">AH 44721</strain>
    </source>
</reference>
<dbReference type="GO" id="GO:0006357">
    <property type="term" value="P:regulation of transcription by RNA polymerase II"/>
    <property type="evidence" value="ECO:0007669"/>
    <property type="project" value="InterPro"/>
</dbReference>
<comment type="subunit">
    <text evidence="8">Component of the Mediator complex.</text>
</comment>
<dbReference type="InterPro" id="IPR037212">
    <property type="entry name" value="Med7/Med21-like"/>
</dbReference>
<dbReference type="GO" id="GO:0016592">
    <property type="term" value="C:mediator complex"/>
    <property type="evidence" value="ECO:0007669"/>
    <property type="project" value="InterPro"/>
</dbReference>
<comment type="subcellular location">
    <subcellularLocation>
        <location evidence="1 8">Nucleus</location>
    </subcellularLocation>
</comment>
<dbReference type="SUPFAM" id="SSF140718">
    <property type="entry name" value="Mediator hinge subcomplex-like"/>
    <property type="match status" value="1"/>
</dbReference>
<evidence type="ECO:0000256" key="3">
    <source>
        <dbReference type="ARBA" id="ARBA00020631"/>
    </source>
</evidence>
<dbReference type="AlphaFoldDB" id="A0A9P5NYP3"/>
<evidence type="ECO:0000256" key="2">
    <source>
        <dbReference type="ARBA" id="ARBA00009994"/>
    </source>
</evidence>
<dbReference type="InterPro" id="IPR044888">
    <property type="entry name" value="Mediatior_Med7_sf"/>
</dbReference>
<dbReference type="Gene3D" id="6.10.140.200">
    <property type="match status" value="1"/>
</dbReference>
<evidence type="ECO:0000256" key="6">
    <source>
        <dbReference type="ARBA" id="ARBA00023163"/>
    </source>
</evidence>
<keyword evidence="4 8" id="KW-0805">Transcription regulation</keyword>
<comment type="caution">
    <text evidence="9">The sequence shown here is derived from an EMBL/GenBank/DDBJ whole genome shotgun (WGS) entry which is preliminary data.</text>
</comment>
<comment type="similarity">
    <text evidence="2 8">Belongs to the Mediator complex subunit 7 family.</text>
</comment>
<evidence type="ECO:0000256" key="8">
    <source>
        <dbReference type="RuleBase" id="RU364060"/>
    </source>
</evidence>